<protein>
    <submittedName>
        <fullName evidence="3">Pilus assembly protein</fullName>
    </submittedName>
</protein>
<feature type="transmembrane region" description="Helical" evidence="2">
    <location>
        <begin position="39"/>
        <end position="62"/>
    </location>
</feature>
<comment type="caution">
    <text evidence="3">The sequence shown here is derived from an EMBL/GenBank/DDBJ whole genome shotgun (WGS) entry which is preliminary data.</text>
</comment>
<keyword evidence="1" id="KW-0175">Coiled coil</keyword>
<accession>A0A552FJ21</accession>
<name>A0A552FJ21_MICAE</name>
<dbReference type="InterPro" id="IPR052534">
    <property type="entry name" value="Extracell_DNA_Util/SecSys_Comp"/>
</dbReference>
<keyword evidence="2" id="KW-0812">Transmembrane</keyword>
<gene>
    <name evidence="3" type="ORF">EWV91_12330</name>
</gene>
<dbReference type="AlphaFoldDB" id="A0A552FJ21"/>
<evidence type="ECO:0000256" key="2">
    <source>
        <dbReference type="SAM" id="Phobius"/>
    </source>
</evidence>
<dbReference type="InterPro" id="IPR007813">
    <property type="entry name" value="PilN"/>
</dbReference>
<evidence type="ECO:0000313" key="3">
    <source>
        <dbReference type="EMBL" id="TRU46711.1"/>
    </source>
</evidence>
<organism evidence="3 4">
    <name type="scientific">Microcystis aeruginosa Ma_QC_Ca_00000000_S207</name>
    <dbReference type="NCBI Taxonomy" id="2486251"/>
    <lineage>
        <taxon>Bacteria</taxon>
        <taxon>Bacillati</taxon>
        <taxon>Cyanobacteriota</taxon>
        <taxon>Cyanophyceae</taxon>
        <taxon>Oscillatoriophycideae</taxon>
        <taxon>Chroococcales</taxon>
        <taxon>Microcystaceae</taxon>
        <taxon>Microcystis</taxon>
    </lineage>
</organism>
<evidence type="ECO:0000256" key="1">
    <source>
        <dbReference type="SAM" id="Coils"/>
    </source>
</evidence>
<dbReference type="PANTHER" id="PTHR40278">
    <property type="entry name" value="DNA UTILIZATION PROTEIN HOFN"/>
    <property type="match status" value="1"/>
</dbReference>
<dbReference type="PANTHER" id="PTHR40278:SF1">
    <property type="entry name" value="DNA UTILIZATION PROTEIN HOFN"/>
    <property type="match status" value="1"/>
</dbReference>
<reference evidence="3 4" key="1">
    <citation type="submission" date="2019-01" db="EMBL/GenBank/DDBJ databases">
        <title>Coherence of Microcystis species and biogeography revealed through population genomics.</title>
        <authorList>
            <person name="Perez-Carrascal O.M."/>
            <person name="Terrat Y."/>
            <person name="Giani A."/>
            <person name="Fortin N."/>
            <person name="Tromas N."/>
            <person name="Shapiro B.J."/>
        </authorList>
    </citation>
    <scope>NUCLEOTIDE SEQUENCE [LARGE SCALE GENOMIC DNA]</scope>
    <source>
        <strain evidence="3">Ma_QC_Ca_00000000_S207</strain>
    </source>
</reference>
<evidence type="ECO:0000313" key="4">
    <source>
        <dbReference type="Proteomes" id="UP000320293"/>
    </source>
</evidence>
<feature type="coiled-coil region" evidence="1">
    <location>
        <begin position="64"/>
        <end position="101"/>
    </location>
</feature>
<dbReference type="EMBL" id="SFBF01000235">
    <property type="protein sequence ID" value="TRU46711.1"/>
    <property type="molecule type" value="Genomic_DNA"/>
</dbReference>
<keyword evidence="2" id="KW-1133">Transmembrane helix</keyword>
<dbReference type="Pfam" id="PF05137">
    <property type="entry name" value="PilN"/>
    <property type="match status" value="1"/>
</dbReference>
<keyword evidence="2" id="KW-0472">Membrane</keyword>
<dbReference type="Proteomes" id="UP000320293">
    <property type="component" value="Unassembled WGS sequence"/>
</dbReference>
<sequence>MYSLDVNFLKDRHLQQTGKGTTPAAKISTAINLRKQTPLLIGVGVGAGLLTLTGLLGLIVGWQTSQTQAKIQQLDAELGQLQAQSKKLEDLRAQLTAVEGENQSLVTVFNQIRPWSAILQEIRQQTPPSVQLTSVQQVEVPAAPDQGQPNPATQLKISGFASSYEAVNDYLLTLQASPFLQGKKTAIESAALADLPVQVANKYKNINITFPQAVQFVITAQLSDTPATQQLLNLARNGAIGVVTRINTLKRQGAIQP</sequence>
<proteinExistence type="predicted"/>